<dbReference type="AlphaFoldDB" id="A0A0N4VEG3"/>
<organism evidence="3">
    <name type="scientific">Enterobius vermicularis</name>
    <name type="common">Human pinworm</name>
    <dbReference type="NCBI Taxonomy" id="51028"/>
    <lineage>
        <taxon>Eukaryota</taxon>
        <taxon>Metazoa</taxon>
        <taxon>Ecdysozoa</taxon>
        <taxon>Nematoda</taxon>
        <taxon>Chromadorea</taxon>
        <taxon>Rhabditida</taxon>
        <taxon>Spirurina</taxon>
        <taxon>Oxyuridomorpha</taxon>
        <taxon>Oxyuroidea</taxon>
        <taxon>Oxyuridae</taxon>
        <taxon>Enterobius</taxon>
    </lineage>
</organism>
<dbReference type="WBParaSite" id="EVEC_0000907301-mRNA-1">
    <property type="protein sequence ID" value="EVEC_0000907301-mRNA-1"/>
    <property type="gene ID" value="EVEC_0000907301"/>
</dbReference>
<evidence type="ECO:0000313" key="2">
    <source>
        <dbReference type="Proteomes" id="UP000274131"/>
    </source>
</evidence>
<proteinExistence type="predicted"/>
<name>A0A0N4VEG3_ENTVE</name>
<gene>
    <name evidence="1" type="ORF">EVEC_LOCUS8514</name>
</gene>
<evidence type="ECO:0000313" key="3">
    <source>
        <dbReference type="WBParaSite" id="EVEC_0000907301-mRNA-1"/>
    </source>
</evidence>
<dbReference type="EMBL" id="UXUI01009461">
    <property type="protein sequence ID" value="VDD93763.1"/>
    <property type="molecule type" value="Genomic_DNA"/>
</dbReference>
<evidence type="ECO:0000313" key="1">
    <source>
        <dbReference type="EMBL" id="VDD93763.1"/>
    </source>
</evidence>
<sequence>MLAATSSPRRTASAVMKKPITVNNSILCISEERDSMRYAAVIGFYFMQRLFHLFVSLLTNVTMFIENGFRSKTDFPSHSWKELNKGTALIFGEPLLLCMPGHRNI</sequence>
<dbReference type="Proteomes" id="UP000274131">
    <property type="component" value="Unassembled WGS sequence"/>
</dbReference>
<accession>A0A0N4VEG3</accession>
<protein>
    <submittedName>
        <fullName evidence="3">PDR_CDR domain-containing protein</fullName>
    </submittedName>
</protein>
<keyword evidence="2" id="KW-1185">Reference proteome</keyword>
<reference evidence="1 2" key="2">
    <citation type="submission" date="2018-10" db="EMBL/GenBank/DDBJ databases">
        <authorList>
            <consortium name="Pathogen Informatics"/>
        </authorList>
    </citation>
    <scope>NUCLEOTIDE SEQUENCE [LARGE SCALE GENOMIC DNA]</scope>
</reference>
<reference evidence="3" key="1">
    <citation type="submission" date="2017-02" db="UniProtKB">
        <authorList>
            <consortium name="WormBaseParasite"/>
        </authorList>
    </citation>
    <scope>IDENTIFICATION</scope>
</reference>